<dbReference type="Pfam" id="PF01558">
    <property type="entry name" value="POR"/>
    <property type="match status" value="1"/>
</dbReference>
<dbReference type="InterPro" id="IPR046667">
    <property type="entry name" value="DUF6537"/>
</dbReference>
<dbReference type="InterPro" id="IPR019752">
    <property type="entry name" value="Pyrv/ketoisovalerate_OxRed_cat"/>
</dbReference>
<evidence type="ECO:0000259" key="3">
    <source>
        <dbReference type="Pfam" id="PF20169"/>
    </source>
</evidence>
<evidence type="ECO:0000256" key="1">
    <source>
        <dbReference type="ARBA" id="ARBA00023002"/>
    </source>
</evidence>
<dbReference type="Gene3D" id="3.40.920.10">
    <property type="entry name" value="Pyruvate-ferredoxin oxidoreductase, PFOR, domain III"/>
    <property type="match status" value="1"/>
</dbReference>
<dbReference type="NCBIfam" id="NF006179">
    <property type="entry name" value="PRK08312.1"/>
    <property type="match status" value="1"/>
</dbReference>
<dbReference type="PANTHER" id="PTHR43854:SF1">
    <property type="entry name" value="INDOLEPYRUVATE OXIDOREDUCTASE SUBUNIT IORB"/>
    <property type="match status" value="1"/>
</dbReference>
<name>A0AAW5QZF6_9HYPH</name>
<gene>
    <name evidence="4" type="ORF">MUB46_11155</name>
</gene>
<keyword evidence="1" id="KW-0560">Oxidoreductase</keyword>
<dbReference type="InterPro" id="IPR052198">
    <property type="entry name" value="IorB_Oxidoreductase"/>
</dbReference>
<reference evidence="4 5" key="1">
    <citation type="submission" date="2022-04" db="EMBL/GenBank/DDBJ databases">
        <authorList>
            <person name="Ye Y.-Q."/>
            <person name="Du Z.-J."/>
        </authorList>
    </citation>
    <scope>NUCLEOTIDE SEQUENCE [LARGE SCALE GENOMIC DNA]</scope>
    <source>
        <strain evidence="4 5">A6E488</strain>
    </source>
</reference>
<feature type="domain" description="DUF6537" evidence="3">
    <location>
        <begin position="241"/>
        <end position="448"/>
    </location>
</feature>
<dbReference type="SUPFAM" id="SSF53323">
    <property type="entry name" value="Pyruvate-ferredoxin oxidoreductase, PFOR, domain III"/>
    <property type="match status" value="1"/>
</dbReference>
<dbReference type="RefSeq" id="WP_261615976.1">
    <property type="nucleotide sequence ID" value="NZ_JALIDZ010000004.1"/>
</dbReference>
<dbReference type="Pfam" id="PF20169">
    <property type="entry name" value="DUF6537"/>
    <property type="match status" value="1"/>
</dbReference>
<evidence type="ECO:0000313" key="5">
    <source>
        <dbReference type="Proteomes" id="UP001320898"/>
    </source>
</evidence>
<sequence length="503" mass="53637">MSAGSPITVLISALGGEGGGVLAGWIADAAVAEGLHAQRTSIPGVAQRTGATTYYLEILPHADAGRGPGKPVLALNPAPGRVDVLIGTELLETARMVQTGYATPDRTVLIGVVRRVYTVAEKASMGDGRLDPDRLEAIVERYSKTALLGDLGAIAQAAGSHLNAVLLGALAGSGTLPIPPDRYRDAIRAGAKAVESNLRGFEAGLAFARTGRTGPAPAAETEDAVRPVPEAWSLYPEGALPMIEAGSQRLADYQDDAYVALYADRLKRFAGRPGADAAFLSELARILALRMAFEDTIRVAQLKLTAARLEQVRAEAGARSGEIVDVIEYMKPGPEELFSLLPPALARRALAFLAGRGWDTWSIPMNVTATRFGGFIRLKTLASLRGWRRRTLRYADEQAWIEHWLDLIDRTLAVDPDAAREVVAIGGLVKGYADTHKRGRRNFDRIVARVVEPALAGDLPAPAFADAVLNARLAALKDPEGTALDETIRSLWASLAPDRQAAE</sequence>
<dbReference type="InterPro" id="IPR002869">
    <property type="entry name" value="Pyrv_flavodox_OxRed_cen"/>
</dbReference>
<dbReference type="Proteomes" id="UP001320898">
    <property type="component" value="Unassembled WGS sequence"/>
</dbReference>
<dbReference type="GO" id="GO:0016903">
    <property type="term" value="F:oxidoreductase activity, acting on the aldehyde or oxo group of donors"/>
    <property type="evidence" value="ECO:0007669"/>
    <property type="project" value="InterPro"/>
</dbReference>
<evidence type="ECO:0000259" key="2">
    <source>
        <dbReference type="Pfam" id="PF01558"/>
    </source>
</evidence>
<keyword evidence="5" id="KW-1185">Reference proteome</keyword>
<dbReference type="PANTHER" id="PTHR43854">
    <property type="entry name" value="INDOLEPYRUVATE OXIDOREDUCTASE SUBUNIT IORB"/>
    <property type="match status" value="1"/>
</dbReference>
<dbReference type="AlphaFoldDB" id="A0AAW5QZF6"/>
<dbReference type="EMBL" id="JALIDZ010000004">
    <property type="protein sequence ID" value="MCT8972415.1"/>
    <property type="molecule type" value="Genomic_DNA"/>
</dbReference>
<accession>A0AAW5QZF6</accession>
<comment type="caution">
    <text evidence="4">The sequence shown here is derived from an EMBL/GenBank/DDBJ whole genome shotgun (WGS) entry which is preliminary data.</text>
</comment>
<feature type="domain" description="Pyruvate/ketoisovalerate oxidoreductase catalytic" evidence="2">
    <location>
        <begin position="15"/>
        <end position="205"/>
    </location>
</feature>
<evidence type="ECO:0000313" key="4">
    <source>
        <dbReference type="EMBL" id="MCT8972415.1"/>
    </source>
</evidence>
<proteinExistence type="predicted"/>
<protein>
    <submittedName>
        <fullName evidence="4">Indolepyruvate oxidoreductase subunit beta family protein</fullName>
    </submittedName>
</protein>
<organism evidence="4 5">
    <name type="scientific">Microbaculum marinisediminis</name>
    <dbReference type="NCBI Taxonomy" id="2931392"/>
    <lineage>
        <taxon>Bacteria</taxon>
        <taxon>Pseudomonadati</taxon>
        <taxon>Pseudomonadota</taxon>
        <taxon>Alphaproteobacteria</taxon>
        <taxon>Hyphomicrobiales</taxon>
        <taxon>Tepidamorphaceae</taxon>
        <taxon>Microbaculum</taxon>
    </lineage>
</organism>